<reference evidence="2" key="1">
    <citation type="submission" date="2016-11" db="UniProtKB">
        <authorList>
            <consortium name="WormBaseParasite"/>
        </authorList>
    </citation>
    <scope>IDENTIFICATION</scope>
</reference>
<keyword evidence="1" id="KW-1185">Reference proteome</keyword>
<dbReference type="SUPFAM" id="SSF53474">
    <property type="entry name" value="alpha/beta-Hydrolases"/>
    <property type="match status" value="1"/>
</dbReference>
<proteinExistence type="predicted"/>
<accession>A0A1I7YK38</accession>
<organism evidence="1 2">
    <name type="scientific">Steinernema glaseri</name>
    <dbReference type="NCBI Taxonomy" id="37863"/>
    <lineage>
        <taxon>Eukaryota</taxon>
        <taxon>Metazoa</taxon>
        <taxon>Ecdysozoa</taxon>
        <taxon>Nematoda</taxon>
        <taxon>Chromadorea</taxon>
        <taxon>Rhabditida</taxon>
        <taxon>Tylenchina</taxon>
        <taxon>Panagrolaimomorpha</taxon>
        <taxon>Strongyloidoidea</taxon>
        <taxon>Steinernematidae</taxon>
        <taxon>Steinernema</taxon>
    </lineage>
</organism>
<dbReference type="Proteomes" id="UP000095287">
    <property type="component" value="Unplaced"/>
</dbReference>
<protein>
    <submittedName>
        <fullName evidence="2">DUF218 domain-containing protein</fullName>
    </submittedName>
</protein>
<dbReference type="AlphaFoldDB" id="A0A1I7YK38"/>
<sequence>MGATNKELVSGIVLVNPLGIKRHQSARPFFKVGLATFVWNLGFLDWFMGPLLYNIYHCMGLRVPDGSVAGRAIECMYTAKLKDQLPYIEQLNDAKTRTLIFFGGKDALIEESVSRDFAERFSENSEQVCAETTSTEAMTRRIQRTYGDKRNVSVFCPSDGHFIQKYKAEMIANSIKYLLDTDGLC</sequence>
<dbReference type="Pfam" id="PF06342">
    <property type="entry name" value="DUF1057"/>
    <property type="match status" value="1"/>
</dbReference>
<dbReference type="InterPro" id="IPR029058">
    <property type="entry name" value="AB_hydrolase_fold"/>
</dbReference>
<dbReference type="InterPro" id="IPR010463">
    <property type="entry name" value="DUF1057"/>
</dbReference>
<evidence type="ECO:0000313" key="2">
    <source>
        <dbReference type="WBParaSite" id="L893_g1717.t1"/>
    </source>
</evidence>
<evidence type="ECO:0000313" key="1">
    <source>
        <dbReference type="Proteomes" id="UP000095287"/>
    </source>
</evidence>
<name>A0A1I7YK38_9BILA</name>
<dbReference type="WBParaSite" id="L893_g1717.t1">
    <property type="protein sequence ID" value="L893_g1717.t1"/>
    <property type="gene ID" value="L893_g1717"/>
</dbReference>
<dbReference type="PANTHER" id="PTHR47533">
    <property type="entry name" value="PROTEIN CBG21859"/>
    <property type="match status" value="1"/>
</dbReference>
<dbReference type="PANTHER" id="PTHR47533:SF6">
    <property type="entry name" value="PROTEIN CBG08091"/>
    <property type="match status" value="1"/>
</dbReference>